<name>A0ABZ0RWV8_9BACI</name>
<evidence type="ECO:0000313" key="2">
    <source>
        <dbReference type="Proteomes" id="UP001322664"/>
    </source>
</evidence>
<evidence type="ECO:0008006" key="3">
    <source>
        <dbReference type="Google" id="ProtNLM"/>
    </source>
</evidence>
<dbReference type="EMBL" id="CP137624">
    <property type="protein sequence ID" value="WPK12717.1"/>
    <property type="molecule type" value="Genomic_DNA"/>
</dbReference>
<protein>
    <recommendedName>
        <fullName evidence="3">IDEAL domain-containing protein</fullName>
    </recommendedName>
</protein>
<gene>
    <name evidence="1" type="ORF">R6U77_03165</name>
</gene>
<evidence type="ECO:0000313" key="1">
    <source>
        <dbReference type="EMBL" id="WPK12717.1"/>
    </source>
</evidence>
<sequence>MQMNRHTAKSIERQQLKSIRRFYYAIADINLALADVHKKIQPMIDEAKYQHATAYINQYISYTTVWNMKFAYNLESPEVAMLQLFHLRYIFQHEPAIAFTQERQIVREQQQAFDKLQLFAEEQLTLRYAKMLQYIEEELFRK</sequence>
<dbReference type="Proteomes" id="UP001322664">
    <property type="component" value="Chromosome"/>
</dbReference>
<dbReference type="RefSeq" id="WP_319837407.1">
    <property type="nucleotide sequence ID" value="NZ_CP137624.1"/>
</dbReference>
<organism evidence="1 2">
    <name type="scientific">Lysinibacillus louembei</name>
    <dbReference type="NCBI Taxonomy" id="1470088"/>
    <lineage>
        <taxon>Bacteria</taxon>
        <taxon>Bacillati</taxon>
        <taxon>Bacillota</taxon>
        <taxon>Bacilli</taxon>
        <taxon>Bacillales</taxon>
        <taxon>Bacillaceae</taxon>
        <taxon>Lysinibacillus</taxon>
    </lineage>
</organism>
<reference evidence="1 2" key="1">
    <citation type="submission" date="2023-09" db="EMBL/GenBank/DDBJ databases">
        <authorList>
            <person name="Page C.A."/>
            <person name="Perez-Diaz I.M."/>
        </authorList>
    </citation>
    <scope>NUCLEOTIDE SEQUENCE [LARGE SCALE GENOMIC DNA]</scope>
    <source>
        <strain evidence="1 2">Ll15</strain>
    </source>
</reference>
<proteinExistence type="predicted"/>
<keyword evidence="2" id="KW-1185">Reference proteome</keyword>
<accession>A0ABZ0RWV8</accession>